<dbReference type="InterPro" id="IPR036273">
    <property type="entry name" value="CRAL/TRIO_N_dom_sf"/>
</dbReference>
<sequence length="72" mass="8634">MIVMLRFLKARKFDIEKAKIMWVDMIQWRKEFGADMIIEGLKNFGKSARELVTRGYRKLMETIIQKHSIKCI</sequence>
<organism evidence="3 4">
    <name type="scientific">Helianthus annuus</name>
    <name type="common">Common sunflower</name>
    <dbReference type="NCBI Taxonomy" id="4232"/>
    <lineage>
        <taxon>Eukaryota</taxon>
        <taxon>Viridiplantae</taxon>
        <taxon>Streptophyta</taxon>
        <taxon>Embryophyta</taxon>
        <taxon>Tracheophyta</taxon>
        <taxon>Spermatophyta</taxon>
        <taxon>Magnoliopsida</taxon>
        <taxon>eudicotyledons</taxon>
        <taxon>Gunneridae</taxon>
        <taxon>Pentapetalae</taxon>
        <taxon>asterids</taxon>
        <taxon>campanulids</taxon>
        <taxon>Asterales</taxon>
        <taxon>Asteraceae</taxon>
        <taxon>Asteroideae</taxon>
        <taxon>Heliantheae alliance</taxon>
        <taxon>Heliantheae</taxon>
        <taxon>Helianthus</taxon>
    </lineage>
</organism>
<evidence type="ECO:0000259" key="2">
    <source>
        <dbReference type="SMART" id="SM01100"/>
    </source>
</evidence>
<dbReference type="InterPro" id="IPR051026">
    <property type="entry name" value="PI/PC_transfer"/>
</dbReference>
<dbReference type="Gene3D" id="3.40.525.10">
    <property type="entry name" value="CRAL-TRIO lipid binding domain"/>
    <property type="match status" value="1"/>
</dbReference>
<comment type="subcellular location">
    <subcellularLocation>
        <location evidence="1">Endomembrane system</location>
        <topology evidence="1">Peripheral membrane protein</topology>
    </subcellularLocation>
</comment>
<dbReference type="SUPFAM" id="SSF46938">
    <property type="entry name" value="CRAL/TRIO N-terminal domain"/>
    <property type="match status" value="1"/>
</dbReference>
<comment type="caution">
    <text evidence="3">The sequence shown here is derived from an EMBL/GenBank/DDBJ whole genome shotgun (WGS) entry which is preliminary data.</text>
</comment>
<evidence type="ECO:0000256" key="1">
    <source>
        <dbReference type="ARBA" id="ARBA00004184"/>
    </source>
</evidence>
<dbReference type="EMBL" id="MNCJ02000327">
    <property type="protein sequence ID" value="KAF5777649.1"/>
    <property type="molecule type" value="Genomic_DNA"/>
</dbReference>
<dbReference type="InterPro" id="IPR011074">
    <property type="entry name" value="CRAL/TRIO_N_dom"/>
</dbReference>
<name>A0A9K3MVJ0_HELAN</name>
<evidence type="ECO:0000313" key="3">
    <source>
        <dbReference type="EMBL" id="KAF5777649.1"/>
    </source>
</evidence>
<evidence type="ECO:0000313" key="4">
    <source>
        <dbReference type="Proteomes" id="UP000215914"/>
    </source>
</evidence>
<feature type="domain" description="CRAL/TRIO N-terminal" evidence="2">
    <location>
        <begin position="2"/>
        <end position="25"/>
    </location>
</feature>
<reference evidence="3" key="2">
    <citation type="submission" date="2020-06" db="EMBL/GenBank/DDBJ databases">
        <title>Helianthus annuus Genome sequencing and assembly Release 2.</title>
        <authorList>
            <person name="Gouzy J."/>
            <person name="Langlade N."/>
            <person name="Munos S."/>
        </authorList>
    </citation>
    <scope>NUCLEOTIDE SEQUENCE</scope>
    <source>
        <tissue evidence="3">Leaves</tissue>
    </source>
</reference>
<proteinExistence type="predicted"/>
<dbReference type="GO" id="GO:0012505">
    <property type="term" value="C:endomembrane system"/>
    <property type="evidence" value="ECO:0007669"/>
    <property type="project" value="UniProtKB-SubCell"/>
</dbReference>
<dbReference type="AlphaFoldDB" id="A0A9K3MVJ0"/>
<dbReference type="InterPro" id="IPR036865">
    <property type="entry name" value="CRAL-TRIO_dom_sf"/>
</dbReference>
<accession>A0A9K3MVJ0</accession>
<dbReference type="Proteomes" id="UP000215914">
    <property type="component" value="Unassembled WGS sequence"/>
</dbReference>
<keyword evidence="4" id="KW-1185">Reference proteome</keyword>
<dbReference type="PANTHER" id="PTHR45657">
    <property type="entry name" value="CRAL-TRIO DOMAIN-CONTAINING PROTEIN YKL091C-RELATED"/>
    <property type="match status" value="1"/>
</dbReference>
<protein>
    <submittedName>
        <fullName evidence="3">CRAL/TRIO domain-containing protein</fullName>
    </submittedName>
</protein>
<dbReference type="Pfam" id="PF03765">
    <property type="entry name" value="CRAL_TRIO_N"/>
    <property type="match status" value="1"/>
</dbReference>
<reference evidence="3" key="1">
    <citation type="journal article" date="2017" name="Nature">
        <title>The sunflower genome provides insights into oil metabolism, flowering and Asterid evolution.</title>
        <authorList>
            <person name="Badouin H."/>
            <person name="Gouzy J."/>
            <person name="Grassa C.J."/>
            <person name="Murat F."/>
            <person name="Staton S.E."/>
            <person name="Cottret L."/>
            <person name="Lelandais-Briere C."/>
            <person name="Owens G.L."/>
            <person name="Carrere S."/>
            <person name="Mayjonade B."/>
            <person name="Legrand L."/>
            <person name="Gill N."/>
            <person name="Kane N.C."/>
            <person name="Bowers J.E."/>
            <person name="Hubner S."/>
            <person name="Bellec A."/>
            <person name="Berard A."/>
            <person name="Berges H."/>
            <person name="Blanchet N."/>
            <person name="Boniface M.C."/>
            <person name="Brunel D."/>
            <person name="Catrice O."/>
            <person name="Chaidir N."/>
            <person name="Claudel C."/>
            <person name="Donnadieu C."/>
            <person name="Faraut T."/>
            <person name="Fievet G."/>
            <person name="Helmstetter N."/>
            <person name="King M."/>
            <person name="Knapp S.J."/>
            <person name="Lai Z."/>
            <person name="Le Paslier M.C."/>
            <person name="Lippi Y."/>
            <person name="Lorenzon L."/>
            <person name="Mandel J.R."/>
            <person name="Marage G."/>
            <person name="Marchand G."/>
            <person name="Marquand E."/>
            <person name="Bret-Mestries E."/>
            <person name="Morien E."/>
            <person name="Nambeesan S."/>
            <person name="Nguyen T."/>
            <person name="Pegot-Espagnet P."/>
            <person name="Pouilly N."/>
            <person name="Raftis F."/>
            <person name="Sallet E."/>
            <person name="Schiex T."/>
            <person name="Thomas J."/>
            <person name="Vandecasteele C."/>
            <person name="Vares D."/>
            <person name="Vear F."/>
            <person name="Vautrin S."/>
            <person name="Crespi M."/>
            <person name="Mangin B."/>
            <person name="Burke J.M."/>
            <person name="Salse J."/>
            <person name="Munos S."/>
            <person name="Vincourt P."/>
            <person name="Rieseberg L.H."/>
            <person name="Langlade N.B."/>
        </authorList>
    </citation>
    <scope>NUCLEOTIDE SEQUENCE</scope>
    <source>
        <tissue evidence="3">Leaves</tissue>
    </source>
</reference>
<dbReference type="SMART" id="SM01100">
    <property type="entry name" value="CRAL_TRIO_N"/>
    <property type="match status" value="1"/>
</dbReference>
<gene>
    <name evidence="3" type="ORF">HanXRQr2_Chr12g0538151</name>
</gene>
<dbReference type="Gramene" id="mRNA:HanXRQr2_Chr12g0538151">
    <property type="protein sequence ID" value="mRNA:HanXRQr2_Chr12g0538151"/>
    <property type="gene ID" value="HanXRQr2_Chr12g0538151"/>
</dbReference>
<dbReference type="PANTHER" id="PTHR45657:SF5">
    <property type="entry name" value="PHOSPHATIDYLINOSITOL_PHOSPHATIDYLCHOLINE TRANSFER PROTEIN SFH6"/>
    <property type="match status" value="1"/>
</dbReference>